<name>A0A9X1NT44_9HYPH</name>
<evidence type="ECO:0000259" key="1">
    <source>
        <dbReference type="Pfam" id="PF11160"/>
    </source>
</evidence>
<dbReference type="Proteomes" id="UP001139089">
    <property type="component" value="Unassembled WGS sequence"/>
</dbReference>
<organism evidence="2 3">
    <name type="scientific">Rhizobium quercicola</name>
    <dbReference type="NCBI Taxonomy" id="2901226"/>
    <lineage>
        <taxon>Bacteria</taxon>
        <taxon>Pseudomonadati</taxon>
        <taxon>Pseudomonadota</taxon>
        <taxon>Alphaproteobacteria</taxon>
        <taxon>Hyphomicrobiales</taxon>
        <taxon>Rhizobiaceae</taxon>
        <taxon>Rhizobium/Agrobacterium group</taxon>
        <taxon>Rhizobium</taxon>
    </lineage>
</organism>
<reference evidence="2" key="1">
    <citation type="submission" date="2021-12" db="EMBL/GenBank/DDBJ databases">
        <authorList>
            <person name="Li Y."/>
        </authorList>
    </citation>
    <scope>NUCLEOTIDE SEQUENCE</scope>
    <source>
        <strain evidence="2">DKSPLA3</strain>
    </source>
</reference>
<sequence length="71" mass="7866">MKKFTKGTTVSWKWGQGTAEGKVDESFTEDVERTIKGHKIKRKASTDEPAYLISQDDGAHVLKSHSELSAS</sequence>
<dbReference type="RefSeq" id="WP_062475096.1">
    <property type="nucleotide sequence ID" value="NZ_JAJOZR010000010.1"/>
</dbReference>
<feature type="domain" description="Hypervirulence associated protein TUDOR" evidence="1">
    <location>
        <begin position="7"/>
        <end position="68"/>
    </location>
</feature>
<dbReference type="Pfam" id="PF11160">
    <property type="entry name" value="Hva1_TUDOR"/>
    <property type="match status" value="1"/>
</dbReference>
<evidence type="ECO:0000313" key="3">
    <source>
        <dbReference type="Proteomes" id="UP001139089"/>
    </source>
</evidence>
<gene>
    <name evidence="2" type="ORF">LRX75_16025</name>
</gene>
<evidence type="ECO:0000313" key="2">
    <source>
        <dbReference type="EMBL" id="MCD7110542.1"/>
    </source>
</evidence>
<proteinExistence type="predicted"/>
<dbReference type="EMBL" id="JAJOZR010000010">
    <property type="protein sequence ID" value="MCD7110542.1"/>
    <property type="molecule type" value="Genomic_DNA"/>
</dbReference>
<keyword evidence="3" id="KW-1185">Reference proteome</keyword>
<accession>A0A9X1NT44</accession>
<protein>
    <submittedName>
        <fullName evidence="2">DUF2945 domain-containing protein</fullName>
    </submittedName>
</protein>
<dbReference type="InterPro" id="IPR021331">
    <property type="entry name" value="Hva1_TUDOR"/>
</dbReference>
<comment type="caution">
    <text evidence="2">The sequence shown here is derived from an EMBL/GenBank/DDBJ whole genome shotgun (WGS) entry which is preliminary data.</text>
</comment>
<dbReference type="AlphaFoldDB" id="A0A9X1NT44"/>